<dbReference type="AlphaFoldDB" id="A0A5J9VVS0"/>
<feature type="non-terminal residue" evidence="2">
    <location>
        <position position="1"/>
    </location>
</feature>
<evidence type="ECO:0000313" key="3">
    <source>
        <dbReference type="Proteomes" id="UP000324897"/>
    </source>
</evidence>
<evidence type="ECO:0000256" key="1">
    <source>
        <dbReference type="SAM" id="MobiDB-lite"/>
    </source>
</evidence>
<dbReference type="PANTHER" id="PTHR33063:SF13">
    <property type="entry name" value="OS02G0583500 PROTEIN"/>
    <property type="match status" value="1"/>
</dbReference>
<name>A0A5J9VVS0_9POAL</name>
<proteinExistence type="predicted"/>
<feature type="compositionally biased region" description="Basic and acidic residues" evidence="1">
    <location>
        <begin position="300"/>
        <end position="319"/>
    </location>
</feature>
<protein>
    <submittedName>
        <fullName evidence="2">Uncharacterized protein</fullName>
    </submittedName>
</protein>
<feature type="non-terminal residue" evidence="2">
    <location>
        <position position="337"/>
    </location>
</feature>
<feature type="region of interest" description="Disordered" evidence="1">
    <location>
        <begin position="296"/>
        <end position="319"/>
    </location>
</feature>
<organism evidence="2 3">
    <name type="scientific">Eragrostis curvula</name>
    <name type="common">weeping love grass</name>
    <dbReference type="NCBI Taxonomy" id="38414"/>
    <lineage>
        <taxon>Eukaryota</taxon>
        <taxon>Viridiplantae</taxon>
        <taxon>Streptophyta</taxon>
        <taxon>Embryophyta</taxon>
        <taxon>Tracheophyta</taxon>
        <taxon>Spermatophyta</taxon>
        <taxon>Magnoliopsida</taxon>
        <taxon>Liliopsida</taxon>
        <taxon>Poales</taxon>
        <taxon>Poaceae</taxon>
        <taxon>PACMAD clade</taxon>
        <taxon>Chloridoideae</taxon>
        <taxon>Eragrostideae</taxon>
        <taxon>Eragrostidinae</taxon>
        <taxon>Eragrostis</taxon>
    </lineage>
</organism>
<evidence type="ECO:0000313" key="2">
    <source>
        <dbReference type="EMBL" id="TVU39695.1"/>
    </source>
</evidence>
<sequence length="337" mass="38930">MHQGINMGKGLQKMSRARRGKLAIVIPEGKTRPVSPIVAAKFATKCNIAVRNHVPIFKHWKEYKHVLLTQFIGKLRAKFDMDINDENVRKACYEMMKKAVRQQRYKLKHDYFDRFPLNMVSKTSPVKSMTTEQWADLVEFWKNPIKMQTCEKNKANRAQVKFHQTTGSRSYMVHCENLGDTSDEEDHNAFDLFKGCHYSKRRKGYTPAVQSVIDEMEQKIAEAADVEEHVSVSEVVADVLAKHSKRNKFLQNVGIQDVQPRTSVRNLQEELAHEKRANAELRLVVTSQREKIDVLSQQVHESEQSRLKDKEEMQKKQAETDATLQLLIAKLQSAQPE</sequence>
<reference evidence="2 3" key="1">
    <citation type="journal article" date="2019" name="Sci. Rep.">
        <title>A high-quality genome of Eragrostis curvula grass provides insights into Poaceae evolution and supports new strategies to enhance forage quality.</title>
        <authorList>
            <person name="Carballo J."/>
            <person name="Santos B.A.C.M."/>
            <person name="Zappacosta D."/>
            <person name="Garbus I."/>
            <person name="Selva J.P."/>
            <person name="Gallo C.A."/>
            <person name="Diaz A."/>
            <person name="Albertini E."/>
            <person name="Caccamo M."/>
            <person name="Echenique V."/>
        </authorList>
    </citation>
    <scope>NUCLEOTIDE SEQUENCE [LARGE SCALE GENOMIC DNA]</scope>
    <source>
        <strain evidence="3">cv. Victoria</strain>
        <tissue evidence="2">Leaf</tissue>
    </source>
</reference>
<dbReference type="PANTHER" id="PTHR33063">
    <property type="entry name" value="OS02G0583500 PROTEIN"/>
    <property type="match status" value="1"/>
</dbReference>
<keyword evidence="3" id="KW-1185">Reference proteome</keyword>
<comment type="caution">
    <text evidence="2">The sequence shown here is derived from an EMBL/GenBank/DDBJ whole genome shotgun (WGS) entry which is preliminary data.</text>
</comment>
<dbReference type="OrthoDB" id="676843at2759"/>
<dbReference type="InterPro" id="IPR004252">
    <property type="entry name" value="Probable_transposase_24"/>
</dbReference>
<dbReference type="EMBL" id="RWGY01000007">
    <property type="protein sequence ID" value="TVU39695.1"/>
    <property type="molecule type" value="Genomic_DNA"/>
</dbReference>
<dbReference type="Proteomes" id="UP000324897">
    <property type="component" value="Chromosome 4"/>
</dbReference>
<dbReference type="Gramene" id="TVU39695">
    <property type="protein sequence ID" value="TVU39695"/>
    <property type="gene ID" value="EJB05_13128"/>
</dbReference>
<accession>A0A5J9VVS0</accession>
<gene>
    <name evidence="2" type="ORF">EJB05_13128</name>
</gene>
<dbReference type="Pfam" id="PF03004">
    <property type="entry name" value="Transposase_24"/>
    <property type="match status" value="1"/>
</dbReference>